<dbReference type="SUPFAM" id="SSF51735">
    <property type="entry name" value="NAD(P)-binding Rossmann-fold domains"/>
    <property type="match status" value="1"/>
</dbReference>
<dbReference type="EMBL" id="JBHLSV010000037">
    <property type="protein sequence ID" value="MFC0676038.1"/>
    <property type="molecule type" value="Genomic_DNA"/>
</dbReference>
<dbReference type="RefSeq" id="WP_376983081.1">
    <property type="nucleotide sequence ID" value="NZ_JBHLSV010000037.1"/>
</dbReference>
<dbReference type="PANTHER" id="PTHR15020">
    <property type="entry name" value="FLAVIN REDUCTASE-RELATED"/>
    <property type="match status" value="1"/>
</dbReference>
<dbReference type="PANTHER" id="PTHR15020:SF50">
    <property type="entry name" value="UPF0659 PROTEIN YMR090W"/>
    <property type="match status" value="1"/>
</dbReference>
<dbReference type="Gene3D" id="3.40.50.720">
    <property type="entry name" value="NAD(P)-binding Rossmann-like Domain"/>
    <property type="match status" value="1"/>
</dbReference>
<reference evidence="2 3" key="1">
    <citation type="submission" date="2024-09" db="EMBL/GenBank/DDBJ databases">
        <authorList>
            <person name="Sun Q."/>
            <person name="Mori K."/>
        </authorList>
    </citation>
    <scope>NUCLEOTIDE SEQUENCE [LARGE SCALE GENOMIC DNA]</scope>
    <source>
        <strain evidence="2 3">CICC 10874</strain>
    </source>
</reference>
<keyword evidence="3" id="KW-1185">Reference proteome</keyword>
<evidence type="ECO:0000313" key="2">
    <source>
        <dbReference type="EMBL" id="MFC0676038.1"/>
    </source>
</evidence>
<accession>A0ABV6RG96</accession>
<sequence length="223" mass="22899">MTASAAPAPFRLVVIGADDQLGEAVMREAVVRGLAVTATAADPAAVARFTRDLEVRGAAPSSEDELAAAVAGADAVVLGHGTELGSEPTMSRTDTTIALVRALRAVGVGRLVAASHVDLDGPARAPRALRGALAPLRRLAGGGSIADLRRMELLLETSGLRTTVLRAGRIIDLLGSKAYRLVPPEEAGAAPLPREDLARALVDQALEPASSRAVYAVLPARPS</sequence>
<dbReference type="Pfam" id="PF13460">
    <property type="entry name" value="NAD_binding_10"/>
    <property type="match status" value="1"/>
</dbReference>
<dbReference type="InterPro" id="IPR016040">
    <property type="entry name" value="NAD(P)-bd_dom"/>
</dbReference>
<feature type="domain" description="NAD(P)-binding" evidence="1">
    <location>
        <begin position="16"/>
        <end position="208"/>
    </location>
</feature>
<proteinExistence type="predicted"/>
<dbReference type="Proteomes" id="UP001589793">
    <property type="component" value="Unassembled WGS sequence"/>
</dbReference>
<evidence type="ECO:0000313" key="3">
    <source>
        <dbReference type="Proteomes" id="UP001589793"/>
    </source>
</evidence>
<gene>
    <name evidence="2" type="ORF">ACFFF6_18975</name>
</gene>
<comment type="caution">
    <text evidence="2">The sequence shown here is derived from an EMBL/GenBank/DDBJ whole genome shotgun (WGS) entry which is preliminary data.</text>
</comment>
<organism evidence="2 3">
    <name type="scientific">Brachybacterium hainanense</name>
    <dbReference type="NCBI Taxonomy" id="1541174"/>
    <lineage>
        <taxon>Bacteria</taxon>
        <taxon>Bacillati</taxon>
        <taxon>Actinomycetota</taxon>
        <taxon>Actinomycetes</taxon>
        <taxon>Micrococcales</taxon>
        <taxon>Dermabacteraceae</taxon>
        <taxon>Brachybacterium</taxon>
    </lineage>
</organism>
<dbReference type="InterPro" id="IPR036291">
    <property type="entry name" value="NAD(P)-bd_dom_sf"/>
</dbReference>
<evidence type="ECO:0000259" key="1">
    <source>
        <dbReference type="Pfam" id="PF13460"/>
    </source>
</evidence>
<protein>
    <submittedName>
        <fullName evidence="2">NAD(P)H-binding protein</fullName>
    </submittedName>
</protein>
<name>A0ABV6RG96_9MICO</name>